<gene>
    <name evidence="1" type="ORF">FHS36_006218</name>
</gene>
<dbReference type="Proteomes" id="UP000528608">
    <property type="component" value="Unassembled WGS sequence"/>
</dbReference>
<name>A0A7W8BJT6_STREU</name>
<dbReference type="EMBL" id="JACHJF010000032">
    <property type="protein sequence ID" value="MBB5122744.1"/>
    <property type="molecule type" value="Genomic_DNA"/>
</dbReference>
<comment type="caution">
    <text evidence="1">The sequence shown here is derived from an EMBL/GenBank/DDBJ whole genome shotgun (WGS) entry which is preliminary data.</text>
</comment>
<accession>A0A7W8BJT6</accession>
<dbReference type="AlphaFoldDB" id="A0A7W8BJT6"/>
<dbReference type="RefSeq" id="WP_170127594.1">
    <property type="nucleotide sequence ID" value="NZ_JACHJF010000032.1"/>
</dbReference>
<protein>
    <submittedName>
        <fullName evidence="1">Uncharacterized protein</fullName>
    </submittedName>
</protein>
<organism evidence="1 2">
    <name type="scientific">Streptomyces eurocidicus</name>
    <name type="common">Streptoverticillium eurocidicus</name>
    <dbReference type="NCBI Taxonomy" id="66423"/>
    <lineage>
        <taxon>Bacteria</taxon>
        <taxon>Bacillati</taxon>
        <taxon>Actinomycetota</taxon>
        <taxon>Actinomycetes</taxon>
        <taxon>Kitasatosporales</taxon>
        <taxon>Streptomycetaceae</taxon>
        <taxon>Streptomyces</taxon>
    </lineage>
</organism>
<proteinExistence type="predicted"/>
<reference evidence="1 2" key="1">
    <citation type="submission" date="2020-08" db="EMBL/GenBank/DDBJ databases">
        <title>Genomic Encyclopedia of Type Strains, Phase III (KMG-III): the genomes of soil and plant-associated and newly described type strains.</title>
        <authorList>
            <person name="Whitman W."/>
        </authorList>
    </citation>
    <scope>NUCLEOTIDE SEQUENCE [LARGE SCALE GENOMIC DNA]</scope>
    <source>
        <strain evidence="1 2">CECT 3259</strain>
    </source>
</reference>
<evidence type="ECO:0000313" key="2">
    <source>
        <dbReference type="Proteomes" id="UP000528608"/>
    </source>
</evidence>
<sequence length="49" mass="5347">MTMTMFWLSMRTPLVAQRGGVRARVVARFGGQSLDRRRAPGVQVLAGSA</sequence>
<evidence type="ECO:0000313" key="1">
    <source>
        <dbReference type="EMBL" id="MBB5122744.1"/>
    </source>
</evidence>